<dbReference type="Gene3D" id="1.20.120.1630">
    <property type="match status" value="1"/>
</dbReference>
<dbReference type="PaxDb" id="1198114-AciX9_2094"/>
<feature type="transmembrane region" description="Helical" evidence="5">
    <location>
        <begin position="39"/>
        <end position="59"/>
    </location>
</feature>
<dbReference type="RefSeq" id="WP_013580454.1">
    <property type="nucleotide sequence ID" value="NC_015064.1"/>
</dbReference>
<organism evidence="7">
    <name type="scientific">Granulicella tundricola (strain ATCC BAA-1859 / DSM 23138 / MP5ACTX9)</name>
    <dbReference type="NCBI Taxonomy" id="1198114"/>
    <lineage>
        <taxon>Bacteria</taxon>
        <taxon>Pseudomonadati</taxon>
        <taxon>Acidobacteriota</taxon>
        <taxon>Terriglobia</taxon>
        <taxon>Terriglobales</taxon>
        <taxon>Acidobacteriaceae</taxon>
        <taxon>Granulicella</taxon>
    </lineage>
</organism>
<dbReference type="eggNOG" id="COG2020">
    <property type="taxonomic scope" value="Bacteria"/>
</dbReference>
<evidence type="ECO:0000256" key="5">
    <source>
        <dbReference type="SAM" id="Phobius"/>
    </source>
</evidence>
<sequence>MTAGRIWWVLYGLWVCGEVSILLFTRIKSSGGENRDRGSLRILWAVIMTSSFVGMSYGATHGANLPNAAQWAGWTSVALIVVGLAIRGTAIWRLGRSFSANVAITETQKLETGGLFRLVRHPSYTGMLLIFLSMGLKTGNWVSVLILTVPPVVALLYRIKVEEDALHGAFGTEYEEYCRRSKRLVPGIY</sequence>
<evidence type="ECO:0000256" key="1">
    <source>
        <dbReference type="ARBA" id="ARBA00004127"/>
    </source>
</evidence>
<dbReference type="STRING" id="1198114.AciX9_2094"/>
<dbReference type="OrthoDB" id="5471300at2"/>
<evidence type="ECO:0000256" key="2">
    <source>
        <dbReference type="ARBA" id="ARBA00022692"/>
    </source>
</evidence>
<comment type="subcellular location">
    <subcellularLocation>
        <location evidence="1">Endomembrane system</location>
        <topology evidence="1">Multi-pass membrane protein</topology>
    </subcellularLocation>
</comment>
<dbReference type="AlphaFoldDB" id="E8X1X7"/>
<dbReference type="GO" id="GO:0032259">
    <property type="term" value="P:methylation"/>
    <property type="evidence" value="ECO:0007669"/>
    <property type="project" value="UniProtKB-KW"/>
</dbReference>
<dbReference type="Proteomes" id="UP000000343">
    <property type="component" value="Chromosome"/>
</dbReference>
<name>E8X1X7_GRATM</name>
<dbReference type="GO" id="GO:0012505">
    <property type="term" value="C:endomembrane system"/>
    <property type="evidence" value="ECO:0007669"/>
    <property type="project" value="UniProtKB-SubCell"/>
</dbReference>
<evidence type="ECO:0000313" key="7">
    <source>
        <dbReference type="Proteomes" id="UP000000343"/>
    </source>
</evidence>
<keyword evidence="6" id="KW-0489">Methyltransferase</keyword>
<protein>
    <submittedName>
        <fullName evidence="6">Isoprenylcysteine carboxyl methyltransferase</fullName>
    </submittedName>
</protein>
<keyword evidence="4 5" id="KW-0472">Membrane</keyword>
<dbReference type="PANTHER" id="PTHR43847:SF1">
    <property type="entry name" value="BLL3993 PROTEIN"/>
    <property type="match status" value="1"/>
</dbReference>
<gene>
    <name evidence="6" type="ordered locus">AciX9_2094</name>
</gene>
<evidence type="ECO:0000256" key="3">
    <source>
        <dbReference type="ARBA" id="ARBA00022989"/>
    </source>
</evidence>
<dbReference type="InterPro" id="IPR052527">
    <property type="entry name" value="Metal_cation-efflux_comp"/>
</dbReference>
<feature type="transmembrane region" description="Helical" evidence="5">
    <location>
        <begin position="6"/>
        <end position="27"/>
    </location>
</feature>
<dbReference type="KEGG" id="acm:AciX9_2094"/>
<evidence type="ECO:0000256" key="4">
    <source>
        <dbReference type="ARBA" id="ARBA00023136"/>
    </source>
</evidence>
<keyword evidence="7" id="KW-1185">Reference proteome</keyword>
<dbReference type="GO" id="GO:0008168">
    <property type="term" value="F:methyltransferase activity"/>
    <property type="evidence" value="ECO:0007669"/>
    <property type="project" value="UniProtKB-KW"/>
</dbReference>
<dbReference type="Pfam" id="PF04191">
    <property type="entry name" value="PEMT"/>
    <property type="match status" value="1"/>
</dbReference>
<keyword evidence="6" id="KW-0808">Transferase</keyword>
<feature type="transmembrane region" description="Helical" evidence="5">
    <location>
        <begin position="71"/>
        <end position="94"/>
    </location>
</feature>
<dbReference type="EMBL" id="CP002480">
    <property type="protein sequence ID" value="ADW69138.1"/>
    <property type="molecule type" value="Genomic_DNA"/>
</dbReference>
<keyword evidence="2 5" id="KW-0812">Transmembrane</keyword>
<reference evidence="7" key="1">
    <citation type="submission" date="2011-01" db="EMBL/GenBank/DDBJ databases">
        <title>Complete sequence of chromosome of Acidobacterium sp. MP5ACTX9.</title>
        <authorList>
            <consortium name="US DOE Joint Genome Institute"/>
            <person name="Lucas S."/>
            <person name="Copeland A."/>
            <person name="Lapidus A."/>
            <person name="Cheng J.-F."/>
            <person name="Goodwin L."/>
            <person name="Pitluck S."/>
            <person name="Teshima H."/>
            <person name="Detter J.C."/>
            <person name="Han C."/>
            <person name="Tapia R."/>
            <person name="Land M."/>
            <person name="Hauser L."/>
            <person name="Kyrpides N."/>
            <person name="Ivanova N."/>
            <person name="Ovchinnikova G."/>
            <person name="Pagani I."/>
            <person name="Rawat S.R."/>
            <person name="Mannisto M."/>
            <person name="Haggblom M.M."/>
            <person name="Woyke T."/>
        </authorList>
    </citation>
    <scope>NUCLEOTIDE SEQUENCE [LARGE SCALE GENOMIC DNA]</scope>
    <source>
        <strain evidence="7">MP5ACTX9</strain>
    </source>
</reference>
<keyword evidence="3 5" id="KW-1133">Transmembrane helix</keyword>
<proteinExistence type="predicted"/>
<dbReference type="PANTHER" id="PTHR43847">
    <property type="entry name" value="BLL3993 PROTEIN"/>
    <property type="match status" value="1"/>
</dbReference>
<dbReference type="HOGENOM" id="CLU_065200_1_3_0"/>
<accession>E8X1X7</accession>
<dbReference type="InterPro" id="IPR007318">
    <property type="entry name" value="Phopholipid_MeTrfase"/>
</dbReference>
<evidence type="ECO:0000313" key="6">
    <source>
        <dbReference type="EMBL" id="ADW69138.1"/>
    </source>
</evidence>